<evidence type="ECO:0000256" key="2">
    <source>
        <dbReference type="SAM" id="Phobius"/>
    </source>
</evidence>
<dbReference type="Gene3D" id="3.90.226.10">
    <property type="entry name" value="2-enoyl-CoA Hydratase, Chain A, domain 1"/>
    <property type="match status" value="1"/>
</dbReference>
<dbReference type="Pfam" id="PF00378">
    <property type="entry name" value="ECH_1"/>
    <property type="match status" value="1"/>
</dbReference>
<dbReference type="CDD" id="cd06558">
    <property type="entry name" value="crotonase-like"/>
    <property type="match status" value="1"/>
</dbReference>
<dbReference type="Gene3D" id="1.10.12.10">
    <property type="entry name" value="Lyase 2-enoyl-coa Hydratase, Chain A, domain 2"/>
    <property type="match status" value="1"/>
</dbReference>
<keyword evidence="2" id="KW-0472">Membrane</keyword>
<keyword evidence="2" id="KW-0812">Transmembrane</keyword>
<gene>
    <name evidence="3" type="ORF">GNZ21_08410</name>
</gene>
<dbReference type="GO" id="GO:0003824">
    <property type="term" value="F:catalytic activity"/>
    <property type="evidence" value="ECO:0007669"/>
    <property type="project" value="UniProtKB-ARBA"/>
</dbReference>
<accession>A0A7K1UIZ7</accession>
<dbReference type="SUPFAM" id="SSF52096">
    <property type="entry name" value="ClpP/crotonase"/>
    <property type="match status" value="1"/>
</dbReference>
<dbReference type="AlphaFoldDB" id="A0A7K1UIZ7"/>
<feature type="transmembrane region" description="Helical" evidence="2">
    <location>
        <begin position="136"/>
        <end position="156"/>
    </location>
</feature>
<organism evidence="3 4">
    <name type="scientific">Nesterenkonia alkaliphila</name>
    <dbReference type="NCBI Taxonomy" id="1463631"/>
    <lineage>
        <taxon>Bacteria</taxon>
        <taxon>Bacillati</taxon>
        <taxon>Actinomycetota</taxon>
        <taxon>Actinomycetes</taxon>
        <taxon>Micrococcales</taxon>
        <taxon>Micrococcaceae</taxon>
        <taxon>Nesterenkonia</taxon>
    </lineage>
</organism>
<name>A0A7K1UIZ7_9MICC</name>
<dbReference type="InterPro" id="IPR014748">
    <property type="entry name" value="Enoyl-CoA_hydra_C"/>
</dbReference>
<comment type="similarity">
    <text evidence="1">Belongs to the enoyl-CoA hydratase/isomerase family.</text>
</comment>
<reference evidence="3 4" key="1">
    <citation type="submission" date="2019-12" db="EMBL/GenBank/DDBJ databases">
        <title>Nesterenkonia muleiensis sp. nov., a novel actinobacterium isolated from sap of Populus euphratica.</title>
        <authorList>
            <person name="Wang R."/>
        </authorList>
    </citation>
    <scope>NUCLEOTIDE SEQUENCE [LARGE SCALE GENOMIC DNA]</scope>
    <source>
        <strain evidence="3 4">F10</strain>
    </source>
</reference>
<evidence type="ECO:0000313" key="3">
    <source>
        <dbReference type="EMBL" id="MVT26374.1"/>
    </source>
</evidence>
<comment type="caution">
    <text evidence="3">The sequence shown here is derived from an EMBL/GenBank/DDBJ whole genome shotgun (WGS) entry which is preliminary data.</text>
</comment>
<sequence length="274" mass="28522">MSDILTSVSQGVGTITLNRPDRRNALSPAMVDGLSQALTDMEADSAVGAVLLTGAGGTFCSGGDVQEFEARGGEGGGGDTVDKEAEQQQLQRQLATVGRLYRFPKPVVAALPGAVAGAGMGFALAADLRIGSPRTLFATAFAGVGLGGDFGVAWLLHQLVGPAKARELMFLSPRVRGEECLQLGLVNTLVEEDQLHDRSVELATQLAHGPSAALGAMKQNLLQAPHSTLEDAMGPEVARHKETGLTQDHKDAVSAFVQKQTPTFSPGWHEGASS</sequence>
<dbReference type="InterPro" id="IPR001753">
    <property type="entry name" value="Enoyl-CoA_hydra/iso"/>
</dbReference>
<feature type="transmembrane region" description="Helical" evidence="2">
    <location>
        <begin position="107"/>
        <end position="130"/>
    </location>
</feature>
<dbReference type="OrthoDB" id="9775794at2"/>
<evidence type="ECO:0000256" key="1">
    <source>
        <dbReference type="ARBA" id="ARBA00005254"/>
    </source>
</evidence>
<protein>
    <recommendedName>
        <fullName evidence="5">Enoyl-CoA hydratase</fullName>
    </recommendedName>
</protein>
<keyword evidence="2" id="KW-1133">Transmembrane helix</keyword>
<dbReference type="Proteomes" id="UP000460157">
    <property type="component" value="Unassembled WGS sequence"/>
</dbReference>
<dbReference type="PANTHER" id="PTHR43802">
    <property type="entry name" value="ENOYL-COA HYDRATASE"/>
    <property type="match status" value="1"/>
</dbReference>
<evidence type="ECO:0008006" key="5">
    <source>
        <dbReference type="Google" id="ProtNLM"/>
    </source>
</evidence>
<dbReference type="EMBL" id="WRPM01000061">
    <property type="protein sequence ID" value="MVT26374.1"/>
    <property type="molecule type" value="Genomic_DNA"/>
</dbReference>
<dbReference type="InterPro" id="IPR029045">
    <property type="entry name" value="ClpP/crotonase-like_dom_sf"/>
</dbReference>
<dbReference type="PANTHER" id="PTHR43802:SF1">
    <property type="entry name" value="IP11341P-RELATED"/>
    <property type="match status" value="1"/>
</dbReference>
<dbReference type="RefSeq" id="WP_157323266.1">
    <property type="nucleotide sequence ID" value="NZ_BMFX01000043.1"/>
</dbReference>
<keyword evidence="4" id="KW-1185">Reference proteome</keyword>
<evidence type="ECO:0000313" key="4">
    <source>
        <dbReference type="Proteomes" id="UP000460157"/>
    </source>
</evidence>
<proteinExistence type="inferred from homology"/>